<dbReference type="Pfam" id="PF14886">
    <property type="entry name" value="FAM183"/>
    <property type="match status" value="1"/>
</dbReference>
<dbReference type="GO" id="GO:0097546">
    <property type="term" value="C:ciliary base"/>
    <property type="evidence" value="ECO:0007669"/>
    <property type="project" value="TreeGrafter"/>
</dbReference>
<evidence type="ECO:0000256" key="4">
    <source>
        <dbReference type="ARBA" id="ARBA00023212"/>
    </source>
</evidence>
<evidence type="ECO:0000256" key="1">
    <source>
        <dbReference type="ARBA" id="ARBA00004138"/>
    </source>
</evidence>
<evidence type="ECO:0000313" key="10">
    <source>
        <dbReference type="Proteomes" id="UP000317494"/>
    </source>
</evidence>
<dbReference type="STRING" id="286115.A0A507CCA1"/>
<evidence type="ECO:0000313" key="8">
    <source>
        <dbReference type="EMBL" id="TPX35173.1"/>
    </source>
</evidence>
<name>A0A507CCA1_9FUNG</name>
<proteinExistence type="inferred from homology"/>
<dbReference type="PANTHER" id="PTHR33865:SF3">
    <property type="entry name" value="PROTEIN FAM183B"/>
    <property type="match status" value="1"/>
</dbReference>
<evidence type="ECO:0000313" key="11">
    <source>
        <dbReference type="Proteomes" id="UP000320475"/>
    </source>
</evidence>
<dbReference type="Proteomes" id="UP000317494">
    <property type="component" value="Unassembled WGS sequence"/>
</dbReference>
<organism evidence="8 10">
    <name type="scientific">Synchytrium endobioticum</name>
    <dbReference type="NCBI Taxonomy" id="286115"/>
    <lineage>
        <taxon>Eukaryota</taxon>
        <taxon>Fungi</taxon>
        <taxon>Fungi incertae sedis</taxon>
        <taxon>Chytridiomycota</taxon>
        <taxon>Chytridiomycota incertae sedis</taxon>
        <taxon>Chytridiomycetes</taxon>
        <taxon>Synchytriales</taxon>
        <taxon>Synchytriaceae</taxon>
        <taxon>Synchytrium</taxon>
    </lineage>
</organism>
<evidence type="ECO:0000256" key="7">
    <source>
        <dbReference type="SAM" id="MobiDB-lite"/>
    </source>
</evidence>
<keyword evidence="4" id="KW-0206">Cytoskeleton</keyword>
<dbReference type="GO" id="GO:0005856">
    <property type="term" value="C:cytoskeleton"/>
    <property type="evidence" value="ECO:0007669"/>
    <property type="project" value="UniProtKB-SubCell"/>
</dbReference>
<keyword evidence="3" id="KW-0963">Cytoplasm</keyword>
<protein>
    <submittedName>
        <fullName evidence="8">Uncharacterized protein</fullName>
    </submittedName>
</protein>
<dbReference type="PANTHER" id="PTHR33865">
    <property type="entry name" value="PROTEIN FAM183B"/>
    <property type="match status" value="1"/>
</dbReference>
<dbReference type="AlphaFoldDB" id="A0A507CCA1"/>
<accession>A0A507CCA1</accession>
<keyword evidence="5" id="KW-0966">Cell projection</keyword>
<evidence type="ECO:0000313" key="9">
    <source>
        <dbReference type="EMBL" id="TPX39513.1"/>
    </source>
</evidence>
<comment type="similarity">
    <text evidence="6">Belongs to the CFAP144 family.</text>
</comment>
<dbReference type="VEuPathDB" id="FungiDB:SeMB42_g07218"/>
<comment type="caution">
    <text evidence="8">The sequence shown here is derived from an EMBL/GenBank/DDBJ whole genome shotgun (WGS) entry which is preliminary data.</text>
</comment>
<comment type="subcellular location">
    <subcellularLocation>
        <location evidence="1">Cell projection</location>
        <location evidence="1">Cilium</location>
    </subcellularLocation>
    <subcellularLocation>
        <location evidence="2">Cytoplasm</location>
        <location evidence="2">Cytoskeleton</location>
    </subcellularLocation>
</comment>
<evidence type="ECO:0000256" key="5">
    <source>
        <dbReference type="ARBA" id="ARBA00023273"/>
    </source>
</evidence>
<gene>
    <name evidence="9" type="ORF">SeLEV6574_g07159</name>
    <name evidence="8" type="ORF">SeMB42_g07218</name>
</gene>
<sequence>MPAKTKAASDKAADARSGNAFNPAVFAEAVKRENRCYRPYETFNLSPNIKKSMLQCTRDRATHSLNQFIHIDIVLLSKPTDAVPTDLEGNLDQEYFHREARRNLPPREKYLAPLTQSQAYGWDVKPILSLKDPRFHHPKISTEITRTPRPVPQAKADKKGSK</sequence>
<evidence type="ECO:0000256" key="6">
    <source>
        <dbReference type="ARBA" id="ARBA00034777"/>
    </source>
</evidence>
<dbReference type="EMBL" id="QEAM01000472">
    <property type="protein sequence ID" value="TPX39513.1"/>
    <property type="molecule type" value="Genomic_DNA"/>
</dbReference>
<dbReference type="EMBL" id="QEAN01000480">
    <property type="protein sequence ID" value="TPX35173.1"/>
    <property type="molecule type" value="Genomic_DNA"/>
</dbReference>
<feature type="region of interest" description="Disordered" evidence="7">
    <location>
        <begin position="138"/>
        <end position="162"/>
    </location>
</feature>
<dbReference type="OrthoDB" id="446290at2759"/>
<reference evidence="10 11" key="1">
    <citation type="journal article" date="2019" name="Sci. Rep.">
        <title>Comparative genomics of chytrid fungi reveal insights into the obligate biotrophic and pathogenic lifestyle of Synchytrium endobioticum.</title>
        <authorList>
            <person name="van de Vossenberg B.T.L.H."/>
            <person name="Warris S."/>
            <person name="Nguyen H.D.T."/>
            <person name="van Gent-Pelzer M.P.E."/>
            <person name="Joly D.L."/>
            <person name="van de Geest H.C."/>
            <person name="Bonants P.J.M."/>
            <person name="Smith D.S."/>
            <person name="Levesque C.A."/>
            <person name="van der Lee T.A.J."/>
        </authorList>
    </citation>
    <scope>NUCLEOTIDE SEQUENCE [LARGE SCALE GENOMIC DNA]</scope>
    <source>
        <strain evidence="9 11">LEV6574</strain>
        <strain evidence="8 10">MB42</strain>
    </source>
</reference>
<evidence type="ECO:0000256" key="2">
    <source>
        <dbReference type="ARBA" id="ARBA00004245"/>
    </source>
</evidence>
<evidence type="ECO:0000256" key="3">
    <source>
        <dbReference type="ARBA" id="ARBA00022490"/>
    </source>
</evidence>
<dbReference type="InterPro" id="IPR029214">
    <property type="entry name" value="CFAP144"/>
</dbReference>
<dbReference type="Proteomes" id="UP000320475">
    <property type="component" value="Unassembled WGS sequence"/>
</dbReference>
<keyword evidence="10" id="KW-1185">Reference proteome</keyword>